<feature type="region of interest" description="Disordered" evidence="2">
    <location>
        <begin position="642"/>
        <end position="713"/>
    </location>
</feature>
<feature type="compositionally biased region" description="Polar residues" evidence="2">
    <location>
        <begin position="894"/>
        <end position="915"/>
    </location>
</feature>
<dbReference type="FunCoup" id="A0A1S3KAM1">
    <property type="interactions" value="368"/>
</dbReference>
<feature type="compositionally biased region" description="Acidic residues" evidence="2">
    <location>
        <begin position="843"/>
        <end position="853"/>
    </location>
</feature>
<dbReference type="InterPro" id="IPR002018">
    <property type="entry name" value="CarbesteraseB"/>
</dbReference>
<dbReference type="CDD" id="cd12087">
    <property type="entry name" value="TM_EGFR-like"/>
    <property type="match status" value="1"/>
</dbReference>
<feature type="compositionally biased region" description="Polar residues" evidence="2">
    <location>
        <begin position="875"/>
        <end position="886"/>
    </location>
</feature>
<keyword evidence="3" id="KW-0472">Membrane</keyword>
<organism evidence="5 6">
    <name type="scientific">Lingula anatina</name>
    <name type="common">Brachiopod</name>
    <name type="synonym">Lingula unguis</name>
    <dbReference type="NCBI Taxonomy" id="7574"/>
    <lineage>
        <taxon>Eukaryota</taxon>
        <taxon>Metazoa</taxon>
        <taxon>Spiralia</taxon>
        <taxon>Lophotrochozoa</taxon>
        <taxon>Brachiopoda</taxon>
        <taxon>Linguliformea</taxon>
        <taxon>Lingulata</taxon>
        <taxon>Lingulida</taxon>
        <taxon>Linguloidea</taxon>
        <taxon>Lingulidae</taxon>
        <taxon>Lingula</taxon>
    </lineage>
</organism>
<feature type="region of interest" description="Disordered" evidence="2">
    <location>
        <begin position="782"/>
        <end position="808"/>
    </location>
</feature>
<dbReference type="ESTHER" id="linun-a0a1s3kb75">
    <property type="family name" value="Neuroligin"/>
</dbReference>
<keyword evidence="5" id="KW-1185">Reference proteome</keyword>
<dbReference type="Pfam" id="PF00135">
    <property type="entry name" value="COesterase"/>
    <property type="match status" value="1"/>
</dbReference>
<evidence type="ECO:0000313" key="6">
    <source>
        <dbReference type="RefSeq" id="XP_013419688.1"/>
    </source>
</evidence>
<feature type="domain" description="Carboxylesterase type B" evidence="4">
    <location>
        <begin position="55"/>
        <end position="610"/>
    </location>
</feature>
<evidence type="ECO:0000256" key="1">
    <source>
        <dbReference type="ARBA" id="ARBA00005964"/>
    </source>
</evidence>
<evidence type="ECO:0000313" key="5">
    <source>
        <dbReference type="Proteomes" id="UP000085678"/>
    </source>
</evidence>
<dbReference type="Gene3D" id="3.40.50.1820">
    <property type="entry name" value="alpha/beta hydrolase"/>
    <property type="match status" value="1"/>
</dbReference>
<keyword evidence="3" id="KW-1133">Transmembrane helix</keyword>
<dbReference type="OMA" id="PRIRTHY"/>
<gene>
    <name evidence="6" type="primary">LOC106180277</name>
</gene>
<dbReference type="KEGG" id="lak:106180277"/>
<dbReference type="SUPFAM" id="SSF53474">
    <property type="entry name" value="alpha/beta-Hydrolases"/>
    <property type="match status" value="1"/>
</dbReference>
<feature type="compositionally biased region" description="Pro residues" evidence="2">
    <location>
        <begin position="650"/>
        <end position="660"/>
    </location>
</feature>
<protein>
    <submittedName>
        <fullName evidence="6">Neuroligin-4, X-linked isoform X1</fullName>
    </submittedName>
</protein>
<dbReference type="InParanoid" id="A0A1S3KAM1"/>
<dbReference type="GeneID" id="106180277"/>
<dbReference type="InterPro" id="IPR051093">
    <property type="entry name" value="Neuroligin/BSAL"/>
</dbReference>
<feature type="compositionally biased region" description="Polar residues" evidence="2">
    <location>
        <begin position="855"/>
        <end position="867"/>
    </location>
</feature>
<dbReference type="RefSeq" id="XP_013419688.1">
    <property type="nucleotide sequence ID" value="XM_013564234.1"/>
</dbReference>
<dbReference type="InterPro" id="IPR029058">
    <property type="entry name" value="AB_hydrolase_fold"/>
</dbReference>
<sequence>MQWPGYSFVQASLTTFPAGYSRPRGFLTGLCALLLHVLVLVPLTGGKVYERKLVDRIVTTQYGKLRGLLLEIPNPHLVPVEAYFGLQYASLQGGDHRFMVCSSPTEKWDGTRIVYGKRAVCPQRAIDEAELRKTMPYARVQHFLRLMPFLEDQTEECLNLNIYVPQRVKNDTTPLPVMVYIHGDSYSVGSGNAYDGSVLASYGGVIVITLNFRLGILGFLSSGDAEAPGNYAIWDIQAALVWIKNNIEPFGGDAQRVTLFGHGYGAALLNILMVSPVSRLQGKPLFQRAITLSGSALSTWGLSRHPFHYTLKLAERVNCSHAVQNSAELVACLKNTPVEELLEAEMPAHKYFTSFGPVVDGMAILPSSVEDLMTNNRGLSQIDLLTGVVKNEGLVFCDQNQFEKGITELTQMKIVRTYVRNVYDYHKQKIYDILLHQYSDWDRPEDNEIRRDNTMELLGDGQFVAPTIDFAKRHAGLNRSTYFYTFNYPTVRLEGSTRRWANSVHGDELLYIFGAPVANGVEPFADSYGRQDRMLSEAVMRYWTNFAKTGNPNDSGVQSSTWSPDLQNRRKGKRYSNEIWVPYDATERYIEFAMRPRIRTHYKGAKMALWLELIPKIYNSDDLDPVYHLLDNYDRNETFEQDTRPLGFTFPPPPSPPTPPATTTLGSPKKTGIASPAVETPKVTPKPSLYPKLGPTGGGGSLGSGKPKNSTAAATGAQTMPYPMGIIVAVGGSLLFLNLIVLIVTCYQRRKMHREEKFRIQELELQKDLLNVHSEHLQNAKNSAQDMEIDSKGSTPLPTPPHRYTQHQMHPDNLTKVTIPHMIPPNAHAPTCRFAHLHKLSSSDDDDDEDDESGTLHSNTPVKQTPKQHGGLSPRNHNINSPQNIPNGDPKQTMMKSFTSPKQELSNHVHPTTVV</sequence>
<comment type="similarity">
    <text evidence="1">Belongs to the type-B carboxylesterase/lipase family.</text>
</comment>
<dbReference type="AlphaFoldDB" id="A0A1S3KAM1"/>
<evidence type="ECO:0000256" key="2">
    <source>
        <dbReference type="SAM" id="MobiDB-lite"/>
    </source>
</evidence>
<evidence type="ECO:0000259" key="4">
    <source>
        <dbReference type="Pfam" id="PF00135"/>
    </source>
</evidence>
<dbReference type="PANTHER" id="PTHR43903">
    <property type="entry name" value="NEUROLIGIN"/>
    <property type="match status" value="1"/>
</dbReference>
<name>A0A1S3KAM1_LINAN</name>
<dbReference type="OrthoDB" id="3200163at2759"/>
<accession>A0A1S3KAM1</accession>
<reference evidence="6" key="1">
    <citation type="submission" date="2025-08" db="UniProtKB">
        <authorList>
            <consortium name="RefSeq"/>
        </authorList>
    </citation>
    <scope>IDENTIFICATION</scope>
    <source>
        <tissue evidence="6">Gonads</tissue>
    </source>
</reference>
<dbReference type="Proteomes" id="UP000085678">
    <property type="component" value="Unplaced"/>
</dbReference>
<keyword evidence="3" id="KW-0812">Transmembrane</keyword>
<proteinExistence type="inferred from homology"/>
<feature type="transmembrane region" description="Helical" evidence="3">
    <location>
        <begin position="724"/>
        <end position="747"/>
    </location>
</feature>
<evidence type="ECO:0000256" key="3">
    <source>
        <dbReference type="SAM" id="Phobius"/>
    </source>
</evidence>
<feature type="region of interest" description="Disordered" evidence="2">
    <location>
        <begin position="840"/>
        <end position="915"/>
    </location>
</feature>